<dbReference type="PANTHER" id="PTHR36154:SF1">
    <property type="entry name" value="DNA-BINDING TRANSCRIPTIONAL ACTIVATOR ALPA"/>
    <property type="match status" value="1"/>
</dbReference>
<name>A0A2T5IXA7_9GAMM</name>
<dbReference type="InterPro" id="IPR010260">
    <property type="entry name" value="AlpA"/>
</dbReference>
<accession>A0A2T5IXA7</accession>
<dbReference type="RefSeq" id="WP_107866202.1">
    <property type="nucleotide sequence ID" value="NZ_QAON01000011.1"/>
</dbReference>
<protein>
    <submittedName>
        <fullName evidence="1">AlpA family transcriptional regulator</fullName>
    </submittedName>
</protein>
<dbReference type="Pfam" id="PF05930">
    <property type="entry name" value="Phage_AlpA"/>
    <property type="match status" value="1"/>
</dbReference>
<evidence type="ECO:0000313" key="2">
    <source>
        <dbReference type="Proteomes" id="UP000244223"/>
    </source>
</evidence>
<gene>
    <name evidence="1" type="ORF">C8N29_11190</name>
</gene>
<sequence length="65" mass="7382">MIIMRLTDVMFHTGLGRSSIYKFIAAGTFPKPVPLGDRAVGWVKSEIEDWIMDKIEDRDKRLAAS</sequence>
<keyword evidence="2" id="KW-1185">Reference proteome</keyword>
<dbReference type="InterPro" id="IPR052931">
    <property type="entry name" value="Prophage_regulatory_activator"/>
</dbReference>
<reference evidence="1 2" key="1">
    <citation type="submission" date="2018-04" db="EMBL/GenBank/DDBJ databases">
        <title>Genomic Encyclopedia of Archaeal and Bacterial Type Strains, Phase II (KMG-II): from individual species to whole genera.</title>
        <authorList>
            <person name="Goeker M."/>
        </authorList>
    </citation>
    <scope>NUCLEOTIDE SEQUENCE [LARGE SCALE GENOMIC DNA]</scope>
    <source>
        <strain evidence="1 2">DSM 5822</strain>
    </source>
</reference>
<dbReference type="AlphaFoldDB" id="A0A2T5IXA7"/>
<evidence type="ECO:0000313" key="1">
    <source>
        <dbReference type="EMBL" id="PTQ88567.1"/>
    </source>
</evidence>
<organism evidence="1 2">
    <name type="scientific">Agitococcus lubricus</name>
    <dbReference type="NCBI Taxonomy" id="1077255"/>
    <lineage>
        <taxon>Bacteria</taxon>
        <taxon>Pseudomonadati</taxon>
        <taxon>Pseudomonadota</taxon>
        <taxon>Gammaproteobacteria</taxon>
        <taxon>Moraxellales</taxon>
        <taxon>Moraxellaceae</taxon>
        <taxon>Agitococcus</taxon>
    </lineage>
</organism>
<dbReference type="OrthoDB" id="2969992at2"/>
<dbReference type="EMBL" id="QAON01000011">
    <property type="protein sequence ID" value="PTQ88567.1"/>
    <property type="molecule type" value="Genomic_DNA"/>
</dbReference>
<dbReference type="Proteomes" id="UP000244223">
    <property type="component" value="Unassembled WGS sequence"/>
</dbReference>
<dbReference type="PANTHER" id="PTHR36154">
    <property type="entry name" value="DNA-BINDING TRANSCRIPTIONAL ACTIVATOR ALPA"/>
    <property type="match status" value="1"/>
</dbReference>
<comment type="caution">
    <text evidence="1">The sequence shown here is derived from an EMBL/GenBank/DDBJ whole genome shotgun (WGS) entry which is preliminary data.</text>
</comment>
<proteinExistence type="predicted"/>
<dbReference type="Gene3D" id="1.10.238.160">
    <property type="match status" value="1"/>
</dbReference>